<dbReference type="PROSITE" id="PS51406">
    <property type="entry name" value="FIBRINOGEN_C_2"/>
    <property type="match status" value="2"/>
</dbReference>
<reference evidence="4 5" key="1">
    <citation type="submission" date="2015-08" db="EMBL/GenBank/DDBJ databases">
        <title>Ancestral chromatin configuration constrains chromatin evolution on differentiating sex chromosomes in Drosophila.</title>
        <authorList>
            <person name="Zhou Q."/>
            <person name="Bachtrog D."/>
        </authorList>
    </citation>
    <scope>NUCLEOTIDE SEQUENCE [LARGE SCALE GENOMIC DNA]</scope>
    <source>
        <tissue evidence="4">Whole larvae</tissue>
    </source>
</reference>
<evidence type="ECO:0000256" key="2">
    <source>
        <dbReference type="SAM" id="SignalP"/>
    </source>
</evidence>
<dbReference type="SMART" id="SM00186">
    <property type="entry name" value="FBG"/>
    <property type="match status" value="2"/>
</dbReference>
<dbReference type="OrthoDB" id="7867115at2759"/>
<organism evidence="4 5">
    <name type="scientific">Drosophila busckii</name>
    <name type="common">Fruit fly</name>
    <dbReference type="NCBI Taxonomy" id="30019"/>
    <lineage>
        <taxon>Eukaryota</taxon>
        <taxon>Metazoa</taxon>
        <taxon>Ecdysozoa</taxon>
        <taxon>Arthropoda</taxon>
        <taxon>Hexapoda</taxon>
        <taxon>Insecta</taxon>
        <taxon>Pterygota</taxon>
        <taxon>Neoptera</taxon>
        <taxon>Endopterygota</taxon>
        <taxon>Diptera</taxon>
        <taxon>Brachycera</taxon>
        <taxon>Muscomorpha</taxon>
        <taxon>Ephydroidea</taxon>
        <taxon>Drosophilidae</taxon>
        <taxon>Drosophila</taxon>
    </lineage>
</organism>
<accession>A0A0M4EJD6</accession>
<feature type="chain" id="PRO_5005793458" evidence="2">
    <location>
        <begin position="25"/>
        <end position="523"/>
    </location>
</feature>
<keyword evidence="2" id="KW-0732">Signal</keyword>
<evidence type="ECO:0000313" key="5">
    <source>
        <dbReference type="Proteomes" id="UP000494163"/>
    </source>
</evidence>
<feature type="signal peptide" evidence="2">
    <location>
        <begin position="1"/>
        <end position="24"/>
    </location>
</feature>
<evidence type="ECO:0000256" key="1">
    <source>
        <dbReference type="SAM" id="Coils"/>
    </source>
</evidence>
<keyword evidence="1" id="KW-0175">Coiled coil</keyword>
<feature type="domain" description="Fibrinogen C-terminal" evidence="3">
    <location>
        <begin position="304"/>
        <end position="522"/>
    </location>
</feature>
<dbReference type="PANTHER" id="PTHR19143">
    <property type="entry name" value="FIBRINOGEN/TENASCIN/ANGIOPOEITIN"/>
    <property type="match status" value="1"/>
</dbReference>
<name>A0A0M4EJD6_DROBS</name>
<protein>
    <submittedName>
        <fullName evidence="4">Maker643</fullName>
    </submittedName>
</protein>
<dbReference type="InterPro" id="IPR002181">
    <property type="entry name" value="Fibrinogen_a/b/g_C_dom"/>
</dbReference>
<dbReference type="CDD" id="cd00087">
    <property type="entry name" value="FReD"/>
    <property type="match status" value="2"/>
</dbReference>
<dbReference type="InterPro" id="IPR036056">
    <property type="entry name" value="Fibrinogen-like_C"/>
</dbReference>
<dbReference type="InterPro" id="IPR050373">
    <property type="entry name" value="Fibrinogen_C-term_domain"/>
</dbReference>
<dbReference type="AlphaFoldDB" id="A0A0M4EJD6"/>
<dbReference type="InterPro" id="IPR014716">
    <property type="entry name" value="Fibrinogen_a/b/g_C_1"/>
</dbReference>
<dbReference type="Gene3D" id="3.90.215.10">
    <property type="entry name" value="Gamma Fibrinogen, chain A, domain 1"/>
    <property type="match status" value="2"/>
</dbReference>
<evidence type="ECO:0000313" key="4">
    <source>
        <dbReference type="EMBL" id="ALC43085.1"/>
    </source>
</evidence>
<feature type="domain" description="Fibrinogen C-terminal" evidence="3">
    <location>
        <begin position="158"/>
        <end position="302"/>
    </location>
</feature>
<dbReference type="GO" id="GO:0005615">
    <property type="term" value="C:extracellular space"/>
    <property type="evidence" value="ECO:0007669"/>
    <property type="project" value="TreeGrafter"/>
</dbReference>
<dbReference type="SMR" id="A0A0M4EJD6"/>
<dbReference type="SUPFAM" id="SSF56496">
    <property type="entry name" value="Fibrinogen C-terminal domain-like"/>
    <property type="match status" value="2"/>
</dbReference>
<evidence type="ECO:0000259" key="3">
    <source>
        <dbReference type="PROSITE" id="PS51406"/>
    </source>
</evidence>
<sequence length="523" mass="59967">MKLVQSFAFKLFVALILLCHLVCCEDISSDEEQTCGANTPIDKQCGGYTYKVMKPILVYLKQLQDTVNNNNIDTLSTDNKQLIEKVKGLEQQLTDLRASNEFQKQIIDQFTSSLALINQKTTNIEDLSKQILELHSAQQVQGKTEELETRLTKLEAKEEIAVLPTSCLPFGQTPGMHKIQVAGLKALEVLCENTIAGPGWTVIQQRINGKENFYRDWSTYRDGFGASNADFFLGLEHIHRLTNERPHELYIYMERFNGAVIHAHYDQFKISDEADGYRLLRLGKMKGNGKADWFRKHQNMQFATHDRDNAIKCAQLFDSAWWFDNKKCEAIPGMHKIQVAGLKALDVLCENTIAGLGWIVIQQRINGIENFYRNWITYRNGFGLSNGDFFLGLEHIHLLTNETPHELFIYMERFNGAVIYARYDHFQIANEADGYRLLPLGNMTGNGNKDWLRAHENFQFATHDRDNESNCARQRYSAWWFGPCAQIDLNAPYYGAEVNCSLSTMVDCKSLKTVKMLIRPRMN</sequence>
<dbReference type="Pfam" id="PF00147">
    <property type="entry name" value="Fibrinogen_C"/>
    <property type="match status" value="2"/>
</dbReference>
<dbReference type="PANTHER" id="PTHR19143:SF327">
    <property type="entry name" value="FI21813P1-RELATED"/>
    <property type="match status" value="1"/>
</dbReference>
<gene>
    <name evidence="4" type="ORF">Dbus_chr3Lg251</name>
</gene>
<feature type="coiled-coil region" evidence="1">
    <location>
        <begin position="72"/>
        <end position="106"/>
    </location>
</feature>
<proteinExistence type="predicted"/>
<dbReference type="STRING" id="30019.A0A0M4EJD6"/>
<dbReference type="EMBL" id="CP012525">
    <property type="protein sequence ID" value="ALC43085.1"/>
    <property type="molecule type" value="Genomic_DNA"/>
</dbReference>
<dbReference type="Proteomes" id="UP000494163">
    <property type="component" value="Chromosome 3L"/>
</dbReference>
<keyword evidence="5" id="KW-1185">Reference proteome</keyword>